<evidence type="ECO:0000256" key="8">
    <source>
        <dbReference type="PROSITE-ProRule" id="PRU10141"/>
    </source>
</evidence>
<feature type="compositionally biased region" description="Polar residues" evidence="9">
    <location>
        <begin position="105"/>
        <end position="121"/>
    </location>
</feature>
<feature type="compositionally biased region" description="Polar residues" evidence="9">
    <location>
        <begin position="680"/>
        <end position="696"/>
    </location>
</feature>
<comment type="catalytic activity">
    <reaction evidence="7">
        <text>L-seryl-[protein] + ATP = O-phospho-L-seryl-[protein] + ADP + H(+)</text>
        <dbReference type="Rhea" id="RHEA:17989"/>
        <dbReference type="Rhea" id="RHEA-COMP:9863"/>
        <dbReference type="Rhea" id="RHEA-COMP:11604"/>
        <dbReference type="ChEBI" id="CHEBI:15378"/>
        <dbReference type="ChEBI" id="CHEBI:29999"/>
        <dbReference type="ChEBI" id="CHEBI:30616"/>
        <dbReference type="ChEBI" id="CHEBI:83421"/>
        <dbReference type="ChEBI" id="CHEBI:456216"/>
        <dbReference type="EC" id="2.7.11.24"/>
    </reaction>
    <physiologicalReaction direction="left-to-right" evidence="7">
        <dbReference type="Rhea" id="RHEA:17990"/>
    </physiologicalReaction>
</comment>
<feature type="compositionally biased region" description="Low complexity" evidence="9">
    <location>
        <begin position="650"/>
        <end position="667"/>
    </location>
</feature>
<feature type="compositionally biased region" description="Pro residues" evidence="9">
    <location>
        <begin position="288"/>
        <end position="308"/>
    </location>
</feature>
<accession>A0ABR4E6K1</accession>
<feature type="region of interest" description="Disordered" evidence="9">
    <location>
        <begin position="1"/>
        <end position="61"/>
    </location>
</feature>
<reference evidence="11 12" key="1">
    <citation type="submission" date="2024-03" db="EMBL/GenBank/DDBJ databases">
        <title>A high-quality draft genome sequence of Diaporthe vaccinii, a causative agent of upright dieback and viscid rot disease in cranberry plants.</title>
        <authorList>
            <person name="Sarrasin M."/>
            <person name="Lang B.F."/>
            <person name="Burger G."/>
        </authorList>
    </citation>
    <scope>NUCLEOTIDE SEQUENCE [LARGE SCALE GENOMIC DNA]</scope>
    <source>
        <strain evidence="11 12">IS7</strain>
    </source>
</reference>
<feature type="compositionally biased region" description="Basic and acidic residues" evidence="9">
    <location>
        <begin position="1468"/>
        <end position="1483"/>
    </location>
</feature>
<dbReference type="PROSITE" id="PS50011">
    <property type="entry name" value="PROTEIN_KINASE_DOM"/>
    <property type="match status" value="1"/>
</dbReference>
<evidence type="ECO:0000256" key="2">
    <source>
        <dbReference type="ARBA" id="ARBA00022679"/>
    </source>
</evidence>
<feature type="compositionally biased region" description="Pro residues" evidence="9">
    <location>
        <begin position="325"/>
        <end position="339"/>
    </location>
</feature>
<feature type="compositionally biased region" description="Polar residues" evidence="9">
    <location>
        <begin position="1535"/>
        <end position="1560"/>
    </location>
</feature>
<keyword evidence="2" id="KW-0808">Transferase</keyword>
<feature type="compositionally biased region" description="Basic and acidic residues" evidence="9">
    <location>
        <begin position="1278"/>
        <end position="1288"/>
    </location>
</feature>
<evidence type="ECO:0000259" key="10">
    <source>
        <dbReference type="PROSITE" id="PS50011"/>
    </source>
</evidence>
<feature type="region of interest" description="Disordered" evidence="9">
    <location>
        <begin position="91"/>
        <end position="362"/>
    </location>
</feature>
<evidence type="ECO:0000256" key="1">
    <source>
        <dbReference type="ARBA" id="ARBA00012411"/>
    </source>
</evidence>
<comment type="caution">
    <text evidence="11">The sequence shown here is derived from an EMBL/GenBank/DDBJ whole genome shotgun (WGS) entry which is preliminary data.</text>
</comment>
<feature type="compositionally biased region" description="Polar residues" evidence="9">
    <location>
        <begin position="309"/>
        <end position="321"/>
    </location>
</feature>
<feature type="compositionally biased region" description="Polar residues" evidence="9">
    <location>
        <begin position="1129"/>
        <end position="1139"/>
    </location>
</feature>
<evidence type="ECO:0000256" key="5">
    <source>
        <dbReference type="ARBA" id="ARBA00022840"/>
    </source>
</evidence>
<dbReference type="EMBL" id="JBAWTH010000091">
    <property type="protein sequence ID" value="KAL2278052.1"/>
    <property type="molecule type" value="Genomic_DNA"/>
</dbReference>
<feature type="compositionally biased region" description="Acidic residues" evidence="9">
    <location>
        <begin position="1389"/>
        <end position="1399"/>
    </location>
</feature>
<name>A0ABR4E6K1_9PEZI</name>
<feature type="compositionally biased region" description="Low complexity" evidence="9">
    <location>
        <begin position="209"/>
        <end position="229"/>
    </location>
</feature>
<feature type="compositionally biased region" description="Low complexity" evidence="9">
    <location>
        <begin position="148"/>
        <end position="157"/>
    </location>
</feature>
<feature type="region of interest" description="Disordered" evidence="9">
    <location>
        <begin position="513"/>
        <end position="596"/>
    </location>
</feature>
<feature type="region of interest" description="Disordered" evidence="9">
    <location>
        <begin position="614"/>
        <end position="732"/>
    </location>
</feature>
<feature type="compositionally biased region" description="Low complexity" evidence="9">
    <location>
        <begin position="1262"/>
        <end position="1275"/>
    </location>
</feature>
<feature type="compositionally biased region" description="Pro residues" evidence="9">
    <location>
        <begin position="246"/>
        <end position="256"/>
    </location>
</feature>
<proteinExistence type="predicted"/>
<gene>
    <name evidence="11" type="ORF">FJTKL_15011</name>
</gene>
<feature type="compositionally biased region" description="Polar residues" evidence="9">
    <location>
        <begin position="1046"/>
        <end position="1059"/>
    </location>
</feature>
<evidence type="ECO:0000256" key="4">
    <source>
        <dbReference type="ARBA" id="ARBA00022777"/>
    </source>
</evidence>
<feature type="region of interest" description="Disordered" evidence="9">
    <location>
        <begin position="1508"/>
        <end position="1560"/>
    </location>
</feature>
<feature type="binding site" evidence="8">
    <location>
        <position position="1712"/>
    </location>
    <ligand>
        <name>ATP</name>
        <dbReference type="ChEBI" id="CHEBI:30616"/>
    </ligand>
</feature>
<evidence type="ECO:0000256" key="6">
    <source>
        <dbReference type="ARBA" id="ARBA00047919"/>
    </source>
</evidence>
<feature type="compositionally biased region" description="Acidic residues" evidence="9">
    <location>
        <begin position="1332"/>
        <end position="1348"/>
    </location>
</feature>
<dbReference type="EC" id="2.7.11.24" evidence="1"/>
<feature type="region of interest" description="Disordered" evidence="9">
    <location>
        <begin position="972"/>
        <end position="1017"/>
    </location>
</feature>
<feature type="compositionally biased region" description="Basic and acidic residues" evidence="9">
    <location>
        <begin position="1067"/>
        <end position="1082"/>
    </location>
</feature>
<feature type="compositionally biased region" description="Low complexity" evidence="9">
    <location>
        <begin position="91"/>
        <end position="102"/>
    </location>
</feature>
<feature type="region of interest" description="Disordered" evidence="9">
    <location>
        <begin position="1037"/>
        <end position="1153"/>
    </location>
</feature>
<feature type="compositionally biased region" description="Polar residues" evidence="9">
    <location>
        <begin position="1426"/>
        <end position="1439"/>
    </location>
</feature>
<feature type="compositionally biased region" description="Low complexity" evidence="9">
    <location>
        <begin position="1"/>
        <end position="17"/>
    </location>
</feature>
<dbReference type="Pfam" id="PF00069">
    <property type="entry name" value="Pkinase"/>
    <property type="match status" value="1"/>
</dbReference>
<keyword evidence="3 8" id="KW-0547">Nucleotide-binding</keyword>
<feature type="compositionally biased region" description="Pro residues" evidence="9">
    <location>
        <begin position="166"/>
        <end position="208"/>
    </location>
</feature>
<feature type="region of interest" description="Disordered" evidence="9">
    <location>
        <begin position="1174"/>
        <end position="1491"/>
    </location>
</feature>
<evidence type="ECO:0000256" key="9">
    <source>
        <dbReference type="SAM" id="MobiDB-lite"/>
    </source>
</evidence>
<feature type="compositionally biased region" description="Polar residues" evidence="9">
    <location>
        <begin position="1453"/>
        <end position="1465"/>
    </location>
</feature>
<dbReference type="InterPro" id="IPR008271">
    <property type="entry name" value="Ser/Thr_kinase_AS"/>
</dbReference>
<dbReference type="InterPro" id="IPR011009">
    <property type="entry name" value="Kinase-like_dom_sf"/>
</dbReference>
<evidence type="ECO:0000313" key="12">
    <source>
        <dbReference type="Proteomes" id="UP001600888"/>
    </source>
</evidence>
<keyword evidence="5 8" id="KW-0067">ATP-binding</keyword>
<dbReference type="PANTHER" id="PTHR48016">
    <property type="entry name" value="MAP KINASE KINASE KINASE SSK2-RELATED-RELATED"/>
    <property type="match status" value="1"/>
</dbReference>
<keyword evidence="4" id="KW-0418">Kinase</keyword>
<dbReference type="PROSITE" id="PS00108">
    <property type="entry name" value="PROTEIN_KINASE_ST"/>
    <property type="match status" value="1"/>
</dbReference>
<feature type="compositionally biased region" description="Low complexity" evidence="9">
    <location>
        <begin position="1085"/>
        <end position="1095"/>
    </location>
</feature>
<comment type="catalytic activity">
    <reaction evidence="6">
        <text>L-threonyl-[protein] + ATP = O-phospho-L-threonyl-[protein] + ADP + H(+)</text>
        <dbReference type="Rhea" id="RHEA:46608"/>
        <dbReference type="Rhea" id="RHEA-COMP:11060"/>
        <dbReference type="Rhea" id="RHEA-COMP:11605"/>
        <dbReference type="ChEBI" id="CHEBI:15378"/>
        <dbReference type="ChEBI" id="CHEBI:30013"/>
        <dbReference type="ChEBI" id="CHEBI:30616"/>
        <dbReference type="ChEBI" id="CHEBI:61977"/>
        <dbReference type="ChEBI" id="CHEBI:456216"/>
        <dbReference type="EC" id="2.7.11.24"/>
    </reaction>
    <physiologicalReaction direction="left-to-right" evidence="6">
        <dbReference type="Rhea" id="RHEA:46609"/>
    </physiologicalReaction>
</comment>
<organism evidence="11 12">
    <name type="scientific">Diaporthe vaccinii</name>
    <dbReference type="NCBI Taxonomy" id="105482"/>
    <lineage>
        <taxon>Eukaryota</taxon>
        <taxon>Fungi</taxon>
        <taxon>Dikarya</taxon>
        <taxon>Ascomycota</taxon>
        <taxon>Pezizomycotina</taxon>
        <taxon>Sordariomycetes</taxon>
        <taxon>Sordariomycetidae</taxon>
        <taxon>Diaporthales</taxon>
        <taxon>Diaporthaceae</taxon>
        <taxon>Diaporthe</taxon>
        <taxon>Diaporthe eres species complex</taxon>
    </lineage>
</organism>
<dbReference type="SUPFAM" id="SSF56112">
    <property type="entry name" value="Protein kinase-like (PK-like)"/>
    <property type="match status" value="1"/>
</dbReference>
<feature type="domain" description="Protein kinase" evidence="10">
    <location>
        <begin position="1683"/>
        <end position="1952"/>
    </location>
</feature>
<feature type="compositionally biased region" description="Low complexity" evidence="9">
    <location>
        <begin position="429"/>
        <end position="440"/>
    </location>
</feature>
<dbReference type="InterPro" id="IPR017441">
    <property type="entry name" value="Protein_kinase_ATP_BS"/>
</dbReference>
<feature type="compositionally biased region" description="Polar residues" evidence="9">
    <location>
        <begin position="1105"/>
        <end position="1122"/>
    </location>
</feature>
<feature type="region of interest" description="Disordered" evidence="9">
    <location>
        <begin position="421"/>
        <end position="448"/>
    </location>
</feature>
<dbReference type="InterPro" id="IPR050538">
    <property type="entry name" value="MAP_kinase_kinase_kinase"/>
</dbReference>
<sequence>MSRSIQRQRSISSLSSRQADRDREHANGGLGLLSPYNSRSPLAGLPHSPLSLDATSTKLSRPTFLLDRKATEDIAKLDGVLFDDIPTLGSSSSLLSSLGAGSPYPSINNTSAPSPTSQYLSAPSPAGQRRRANTASGPLSPAPPPDSPADSPSKSTSRGLTAFPPSTRPPPARRTPVPAAVPSPPAQPPPPPTRQATSPPPPVSPPQPRSQTAPAPLLNSSASANNISSMYGQRQGSGVDPSRPFQVPPPPPPMSPPAAIGTMNNIMTNIPPPPPRYPSAPAGAMSLPGPPGGPPPSGLPPPPGPPPGNTTQWQGTWNNAYGSYIPPPPPQQAPRPYNPQPYKTVNGQQIAIPPPPPPNENMQMSATYIPQGDTYGEGVGIPGLGMDDMSTWSATSQSSWLGSLGSLGTANSDTTISTPIDTYGNHNRGNSTTSNATTAGGASGIPPELASQWPLERVLSWLQANNFSKDWLSTFRALDLHGSRFLELGSGHGGRGNFGMMHQQVYPRLATECTSSGTGWDQSREREEGKRMRRLIRSIVRGETPTATGMSSHGRKDSTSNTSLVPTSAGPDSGSPDTPIKAPGPGFSVGRRSSSQIRTQTMPILWNGFSNSVASSDPGGNHRRIHLGNIDDEGSRRHSPVASESGEVGTTNNNSNSSNTNNNNNERSSNRGYSPAASPAPNQGLFSSSTAPNLASSPGGRFGGHRNRNSTDSVSSNAAIYGSGVPPEASQALRSQMNVAEMAKDTRRYGHDGGNRPSPLGDNSSTGDRSAGASEPPGSARETKSFLSFLNPRKKKHHDDPESPTSPMQLKAHSLGSRGNASETSLDRPGSSFSTEQQRPASSMRSRRITRGRIFILATLDYWNYRMVDVSDMESAADLRTLICVNLGLPDADGAELYLTELGKFDHDDALDDNRLVAKKKSRADAAGSLKIFVRPGNMGGLGVNIGQSQNALSPAYLPAGAKMDEDTYARLNGQRRRSSSSPPASRQNTLTGGEKDKSSTTGENDGANDNKSDDGNLTQQAEAYKAEMIRKQQEYLAKRKAAKESGNSPSDNGTSTYSGIVGRVVNFDEPRNSPFEDKKPFDGAFAPQRRAPAAPLDPSATLIKANSLSKRGSHQRTSQGSMDGFPTKRQSTGISESPKQMAEKRRPNNERQALGGIGAALAGIGRGLGGIAHPGGAGGRGNSPNRAEAEGDNEFAGTGSGDEAGKGAQSSISLRGDDYGPRQQTPPTPGSSTMSPGGVSFDVPDYSPGGTRLPRTYSPLGRRNGTRNSTRSTRYPLKIDIEAKQRQTGENAKPRRPTSAGEVSPTARTVSDKPPQLPKVVVKPRIFDGDSSSDEENDGDDSDDSDDGLFAKPLAGRGVPSTTSKGKELISQPVAKASPVSKDGTFWNDEDSDGDEEEAAHGASSLSKRPSLTVNTKRGKKGLSVSFTDPNLPSSSGGKTPDDDHSSKGSKRTPNTPHSEGWDSNDNDVKLSRRKSFMEKDTSIWANRPPTDALINNLEDFFPNLDVDQPVLEEGTELPGDLPPSPIAEETEEQPGQQSKPVTSSRISTIYNDSDTLGSDESTLKALERPASFVSAAQRSTRRSQGLGRMKSIREVAHKRYTQGAGMAPPVPPTPNSSTSAAANKNTNLMRRKSTKMFNANIVQIRPQRGSMILPQIPQDHLPSLPHNANNQIPKRQTTFRWFKGQLIGKGTYGRVYLGMNATTGEFLAVKEVEVNPKAAGGDKAKMKELVAALDQEIDTMQHLDHVNIVQYLGCERKETSISIFLEYIPGGSMGSCVRKHGKFEESVVASLTRQTLSGLAYLHREGILHRDLKADNILLDVDGTAKISDFGISKKTDNIYGNDKTNSMQGSVFWMAPEVIRSQGEGYSAKVDIWSLGCVVLEMFAGRRPWSKDEAVGAIYKIANGETPPIPEEVSAAVTPVALAFMWDCFTVNPEERPTATKLLAEHPFCVFRDDYDFHHTDLYAKIKGTWKTEK</sequence>
<feature type="compositionally biased region" description="Polar residues" evidence="9">
    <location>
        <begin position="831"/>
        <end position="844"/>
    </location>
</feature>
<evidence type="ECO:0000256" key="7">
    <source>
        <dbReference type="ARBA" id="ARBA00048130"/>
    </source>
</evidence>
<dbReference type="Proteomes" id="UP001600888">
    <property type="component" value="Unassembled WGS sequence"/>
</dbReference>
<protein>
    <recommendedName>
        <fullName evidence="1">mitogen-activated protein kinase</fullName>
        <ecNumber evidence="1">2.7.11.24</ecNumber>
    </recommendedName>
</protein>
<evidence type="ECO:0000313" key="11">
    <source>
        <dbReference type="EMBL" id="KAL2278052.1"/>
    </source>
</evidence>
<dbReference type="SMART" id="SM00220">
    <property type="entry name" value="S_TKc"/>
    <property type="match status" value="1"/>
</dbReference>
<feature type="compositionally biased region" description="Polar residues" evidence="9">
    <location>
        <begin position="1407"/>
        <end position="1417"/>
    </location>
</feature>
<dbReference type="EMBL" id="JBAWTH010000091">
    <property type="protein sequence ID" value="KAL2278056.1"/>
    <property type="molecule type" value="Genomic_DNA"/>
</dbReference>
<dbReference type="Gene3D" id="1.10.510.10">
    <property type="entry name" value="Transferase(Phosphotransferase) domain 1"/>
    <property type="match status" value="1"/>
</dbReference>
<feature type="region of interest" description="Disordered" evidence="9">
    <location>
        <begin position="746"/>
        <end position="846"/>
    </location>
</feature>
<keyword evidence="12" id="KW-1185">Reference proteome</keyword>
<evidence type="ECO:0000256" key="3">
    <source>
        <dbReference type="ARBA" id="ARBA00022741"/>
    </source>
</evidence>
<dbReference type="PANTHER" id="PTHR48016:SF48">
    <property type="entry name" value="SERINE_THREONINE-PROTEIN KINASE BCK1_SLK1_SSP31"/>
    <property type="match status" value="1"/>
</dbReference>
<dbReference type="PROSITE" id="PS00107">
    <property type="entry name" value="PROTEIN_KINASE_ATP"/>
    <property type="match status" value="1"/>
</dbReference>
<dbReference type="InterPro" id="IPR000719">
    <property type="entry name" value="Prot_kinase_dom"/>
</dbReference>